<sequence length="332" mass="38102">MPSTQESLERVIYKGDAEENKRIRLEAAKAERDETKKELDSAKEKVVQSWLDSEPLIDELEKQKANLANAQQNSKTPKTVILELASQLEITQMSIKSKREDNLKTEKMIHGINLALDQARNEMERLKLNIKKERQTRAKQKQTLHLRRRTVQTLQLTLQAVLLESDAVEVSKAEAFQQISHSENHTSVVQLNHKDYYALRRRAEERISQANWRDSISAEQKLAAEATHELALSKLNHFYSSRTLSRKRRNITGQLHKEKVAKIEDAIVQEESTTNINSALPNKSHAKSLVKSEGRESQHCRRTPSNIKATKKSSIFYKMRKCLQQMMGKTGG</sequence>
<keyword evidence="2 3" id="KW-0175">Coiled coil</keyword>
<name>A0AAV1AFU6_VICFA</name>
<dbReference type="EMBL" id="OX451739">
    <property type="protein sequence ID" value="CAI8609232.1"/>
    <property type="molecule type" value="Genomic_DNA"/>
</dbReference>
<evidence type="ECO:0000256" key="2">
    <source>
        <dbReference type="ARBA" id="ARBA00023054"/>
    </source>
</evidence>
<accession>A0AAV1AFU6</accession>
<dbReference type="GO" id="GO:0005829">
    <property type="term" value="C:cytosol"/>
    <property type="evidence" value="ECO:0007669"/>
    <property type="project" value="TreeGrafter"/>
</dbReference>
<evidence type="ECO:0000256" key="3">
    <source>
        <dbReference type="SAM" id="Coils"/>
    </source>
</evidence>
<organism evidence="4 5">
    <name type="scientific">Vicia faba</name>
    <name type="common">Broad bean</name>
    <name type="synonym">Faba vulgaris</name>
    <dbReference type="NCBI Taxonomy" id="3906"/>
    <lineage>
        <taxon>Eukaryota</taxon>
        <taxon>Viridiplantae</taxon>
        <taxon>Streptophyta</taxon>
        <taxon>Embryophyta</taxon>
        <taxon>Tracheophyta</taxon>
        <taxon>Spermatophyta</taxon>
        <taxon>Magnoliopsida</taxon>
        <taxon>eudicotyledons</taxon>
        <taxon>Gunneridae</taxon>
        <taxon>Pentapetalae</taxon>
        <taxon>rosids</taxon>
        <taxon>fabids</taxon>
        <taxon>Fabales</taxon>
        <taxon>Fabaceae</taxon>
        <taxon>Papilionoideae</taxon>
        <taxon>50 kb inversion clade</taxon>
        <taxon>NPAAA clade</taxon>
        <taxon>Hologalegina</taxon>
        <taxon>IRL clade</taxon>
        <taxon>Fabeae</taxon>
        <taxon>Vicia</taxon>
    </lineage>
</organism>
<proteinExistence type="inferred from homology"/>
<protein>
    <submittedName>
        <fullName evidence="4">Uncharacterized protein</fullName>
    </submittedName>
</protein>
<reference evidence="4 5" key="1">
    <citation type="submission" date="2023-01" db="EMBL/GenBank/DDBJ databases">
        <authorList>
            <person name="Kreplak J."/>
        </authorList>
    </citation>
    <scope>NUCLEOTIDE SEQUENCE [LARGE SCALE GENOMIC DNA]</scope>
</reference>
<keyword evidence="5" id="KW-1185">Reference proteome</keyword>
<evidence type="ECO:0000256" key="1">
    <source>
        <dbReference type="ARBA" id="ARBA00005485"/>
    </source>
</evidence>
<dbReference type="GO" id="GO:0009903">
    <property type="term" value="P:chloroplast avoidance movement"/>
    <property type="evidence" value="ECO:0007669"/>
    <property type="project" value="TreeGrafter"/>
</dbReference>
<dbReference type="Proteomes" id="UP001157006">
    <property type="component" value="Chromosome 4"/>
</dbReference>
<dbReference type="AlphaFoldDB" id="A0AAV1AFU6"/>
<gene>
    <name evidence="4" type="ORF">VFH_IV123120</name>
</gene>
<feature type="coiled-coil region" evidence="3">
    <location>
        <begin position="109"/>
        <end position="143"/>
    </location>
</feature>
<feature type="coiled-coil region" evidence="3">
    <location>
        <begin position="18"/>
        <end position="73"/>
    </location>
</feature>
<dbReference type="PANTHER" id="PTHR32054:SF70">
    <property type="entry name" value="OS07G0620100 PROTEIN"/>
    <property type="match status" value="1"/>
</dbReference>
<dbReference type="PANTHER" id="PTHR32054">
    <property type="entry name" value="HEAVY CHAIN, PUTATIVE, EXPRESSED-RELATED-RELATED"/>
    <property type="match status" value="1"/>
</dbReference>
<evidence type="ECO:0000313" key="4">
    <source>
        <dbReference type="EMBL" id="CAI8609232.1"/>
    </source>
</evidence>
<evidence type="ECO:0000313" key="5">
    <source>
        <dbReference type="Proteomes" id="UP001157006"/>
    </source>
</evidence>
<comment type="similarity">
    <text evidence="1">Belongs to the WEB family.</text>
</comment>
<dbReference type="InterPro" id="IPR008545">
    <property type="entry name" value="Web"/>
</dbReference>
<dbReference type="GO" id="GO:0009904">
    <property type="term" value="P:chloroplast accumulation movement"/>
    <property type="evidence" value="ECO:0007669"/>
    <property type="project" value="TreeGrafter"/>
</dbReference>
<dbReference type="Pfam" id="PF05701">
    <property type="entry name" value="WEMBL"/>
    <property type="match status" value="1"/>
</dbReference>